<keyword evidence="5" id="KW-0812">Transmembrane</keyword>
<comment type="caution">
    <text evidence="13">The sequence shown here is derived from an EMBL/GenBank/DDBJ whole genome shotgun (WGS) entry which is preliminary data.</text>
</comment>
<keyword evidence="3" id="KW-0813">Transport</keyword>
<evidence type="ECO:0000256" key="3">
    <source>
        <dbReference type="ARBA" id="ARBA00022448"/>
    </source>
</evidence>
<feature type="signal peptide" evidence="11">
    <location>
        <begin position="1"/>
        <end position="20"/>
    </location>
</feature>
<dbReference type="PRINTS" id="PR00182">
    <property type="entry name" value="ECOLNEIPORIN"/>
</dbReference>
<dbReference type="HOGENOM" id="CLU_038238_1_1_4"/>
<dbReference type="PANTHER" id="PTHR34501">
    <property type="entry name" value="PROTEIN YDDL-RELATED"/>
    <property type="match status" value="1"/>
</dbReference>
<dbReference type="Proteomes" id="UP000003973">
    <property type="component" value="Unassembled WGS sequence"/>
</dbReference>
<dbReference type="RefSeq" id="WP_005877437.1">
    <property type="nucleotide sequence ID" value="NZ_CABMNL010000001.1"/>
</dbReference>
<keyword evidence="10" id="KW-0998">Cell outer membrane</keyword>
<evidence type="ECO:0000256" key="11">
    <source>
        <dbReference type="SAM" id="SignalP"/>
    </source>
</evidence>
<dbReference type="eggNOG" id="COG3203">
    <property type="taxonomic scope" value="Bacteria"/>
</dbReference>
<name>C3X492_9BURK</name>
<proteinExistence type="predicted"/>
<dbReference type="InterPro" id="IPR050298">
    <property type="entry name" value="Gram-neg_bact_OMP"/>
</dbReference>
<dbReference type="PRINTS" id="PR00184">
    <property type="entry name" value="NEISSPPORIN"/>
</dbReference>
<evidence type="ECO:0000256" key="2">
    <source>
        <dbReference type="ARBA" id="ARBA00011233"/>
    </source>
</evidence>
<dbReference type="GO" id="GO:0046930">
    <property type="term" value="C:pore complex"/>
    <property type="evidence" value="ECO:0007669"/>
    <property type="project" value="UniProtKB-KW"/>
</dbReference>
<evidence type="ECO:0000256" key="7">
    <source>
        <dbReference type="ARBA" id="ARBA00023065"/>
    </source>
</evidence>
<dbReference type="GO" id="GO:0009279">
    <property type="term" value="C:cell outer membrane"/>
    <property type="evidence" value="ECO:0007669"/>
    <property type="project" value="UniProtKB-SubCell"/>
</dbReference>
<evidence type="ECO:0000256" key="4">
    <source>
        <dbReference type="ARBA" id="ARBA00022452"/>
    </source>
</evidence>
<keyword evidence="4" id="KW-1134">Transmembrane beta strand</keyword>
<dbReference type="EMBL" id="ACDP02000007">
    <property type="protein sequence ID" value="EEO28028.1"/>
    <property type="molecule type" value="Genomic_DNA"/>
</dbReference>
<reference evidence="13" key="1">
    <citation type="submission" date="2011-10" db="EMBL/GenBank/DDBJ databases">
        <title>The Genome Sequence of Oxalobacter formigenes HOxBLS.</title>
        <authorList>
            <consortium name="The Broad Institute Genome Sequencing Platform"/>
            <person name="Earl A."/>
            <person name="Ward D."/>
            <person name="Feldgarden M."/>
            <person name="Gevers D."/>
            <person name="Allison M.J."/>
            <person name="Humphrey S."/>
            <person name="Young S.K."/>
            <person name="Zeng Q."/>
            <person name="Gargeya S."/>
            <person name="Fitzgerald M."/>
            <person name="Haas B."/>
            <person name="Abouelleil A."/>
            <person name="Alvarado L."/>
            <person name="Arachchi H.M."/>
            <person name="Berlin A."/>
            <person name="Brown A."/>
            <person name="Chapman S.B."/>
            <person name="Chen Z."/>
            <person name="Dunbar C."/>
            <person name="Freedman E."/>
            <person name="Gearin G."/>
            <person name="Goldberg J."/>
            <person name="Griggs A."/>
            <person name="Gujja S."/>
            <person name="Heiman D."/>
            <person name="Howarth C."/>
            <person name="Larson L."/>
            <person name="Lui A."/>
            <person name="MacDonald P.J.P."/>
            <person name="Montmayeur A."/>
            <person name="Murphy C."/>
            <person name="Neiman D."/>
            <person name="Pearson M."/>
            <person name="Priest M."/>
            <person name="Roberts A."/>
            <person name="Saif S."/>
            <person name="Shea T."/>
            <person name="Shenoy N."/>
            <person name="Sisk P."/>
            <person name="Stolte C."/>
            <person name="Sykes S."/>
            <person name="Wortman J."/>
            <person name="Nusbaum C."/>
            <person name="Birren B."/>
        </authorList>
    </citation>
    <scope>NUCLEOTIDE SEQUENCE [LARGE SCALE GENOMIC DNA]</scope>
    <source>
        <strain evidence="13">HOxBLS</strain>
    </source>
</reference>
<evidence type="ECO:0000313" key="14">
    <source>
        <dbReference type="Proteomes" id="UP000003973"/>
    </source>
</evidence>
<sequence length="351" mass="38773">MKKQLLALSLLAAFAGMAHAQTNVTIYGVVDTGYIKETGSDLQMGEWNDSRIGFRGTEDLGSGYAATFQLEQRLDLWNGKGSDPEWDGASNVGIKGPFGSLRLGRMNEIETESFRRLDPFNQEGVGSMMKGTQRTSRISNVARYDSPSFGGFRASLGYYLGQNTQHVNDDVTKNKADNDGFAVGLNYDNGPLLLLANYSRLSDSNESHVWSLGGAYKFGPVKVSLGYERTDDKGWKMGSSSNKLKSSSSTQDNWILSADYKTGAHRVGASFNWMKVKDVKNSGLAYWNDHDSGDVKKYSAGYFYSLSKRTTLYGQLAYSDFEDEAVAQFFRGRSFEEDGVTGVQIGINHKF</sequence>
<evidence type="ECO:0000256" key="8">
    <source>
        <dbReference type="ARBA" id="ARBA00023114"/>
    </source>
</evidence>
<evidence type="ECO:0000259" key="12">
    <source>
        <dbReference type="Pfam" id="PF13609"/>
    </source>
</evidence>
<dbReference type="InterPro" id="IPR002299">
    <property type="entry name" value="Porin_Neis"/>
</dbReference>
<dbReference type="InterPro" id="IPR023614">
    <property type="entry name" value="Porin_dom_sf"/>
</dbReference>
<evidence type="ECO:0000256" key="5">
    <source>
        <dbReference type="ARBA" id="ARBA00022692"/>
    </source>
</evidence>
<dbReference type="Gene3D" id="2.40.160.10">
    <property type="entry name" value="Porin"/>
    <property type="match status" value="1"/>
</dbReference>
<dbReference type="AlphaFoldDB" id="C3X492"/>
<dbReference type="GO" id="GO:0015288">
    <property type="term" value="F:porin activity"/>
    <property type="evidence" value="ECO:0007669"/>
    <property type="project" value="UniProtKB-KW"/>
</dbReference>
<feature type="domain" description="Porin" evidence="12">
    <location>
        <begin position="7"/>
        <end position="323"/>
    </location>
</feature>
<keyword evidence="8" id="KW-0626">Porin</keyword>
<keyword evidence="7" id="KW-0406">Ion transport</keyword>
<dbReference type="GO" id="GO:0034220">
    <property type="term" value="P:monoatomic ion transmembrane transport"/>
    <property type="evidence" value="ECO:0007669"/>
    <property type="project" value="InterPro"/>
</dbReference>
<keyword evidence="6 11" id="KW-0732">Signal</keyword>
<protein>
    <recommendedName>
        <fullName evidence="12">Porin domain-containing protein</fullName>
    </recommendedName>
</protein>
<gene>
    <name evidence="13" type="ORF">OFAG_01181</name>
</gene>
<evidence type="ECO:0000256" key="1">
    <source>
        <dbReference type="ARBA" id="ARBA00004571"/>
    </source>
</evidence>
<evidence type="ECO:0000256" key="6">
    <source>
        <dbReference type="ARBA" id="ARBA00022729"/>
    </source>
</evidence>
<comment type="subcellular location">
    <subcellularLocation>
        <location evidence="1">Cell outer membrane</location>
        <topology evidence="1">Multi-pass membrane protein</topology>
    </subcellularLocation>
</comment>
<organism evidence="13 14">
    <name type="scientific">Oxalobacter paraformigenes</name>
    <dbReference type="NCBI Taxonomy" id="556268"/>
    <lineage>
        <taxon>Bacteria</taxon>
        <taxon>Pseudomonadati</taxon>
        <taxon>Pseudomonadota</taxon>
        <taxon>Betaproteobacteria</taxon>
        <taxon>Burkholderiales</taxon>
        <taxon>Oxalobacteraceae</taxon>
        <taxon>Oxalobacter</taxon>
    </lineage>
</organism>
<dbReference type="Pfam" id="PF13609">
    <property type="entry name" value="Porin_4"/>
    <property type="match status" value="1"/>
</dbReference>
<evidence type="ECO:0000256" key="9">
    <source>
        <dbReference type="ARBA" id="ARBA00023136"/>
    </source>
</evidence>
<dbReference type="InterPro" id="IPR033900">
    <property type="entry name" value="Gram_neg_porin_domain"/>
</dbReference>
<dbReference type="SUPFAM" id="SSF56935">
    <property type="entry name" value="Porins"/>
    <property type="match status" value="1"/>
</dbReference>
<comment type="subunit">
    <text evidence="2">Homotrimer.</text>
</comment>
<evidence type="ECO:0000256" key="10">
    <source>
        <dbReference type="ARBA" id="ARBA00023237"/>
    </source>
</evidence>
<dbReference type="CDD" id="cd00342">
    <property type="entry name" value="gram_neg_porins"/>
    <property type="match status" value="1"/>
</dbReference>
<accession>C3X492</accession>
<dbReference type="InterPro" id="IPR001702">
    <property type="entry name" value="Porin_Gram-ve"/>
</dbReference>
<keyword evidence="9" id="KW-0472">Membrane</keyword>
<keyword evidence="14" id="KW-1185">Reference proteome</keyword>
<feature type="chain" id="PRO_5002932901" description="Porin domain-containing protein" evidence="11">
    <location>
        <begin position="21"/>
        <end position="351"/>
    </location>
</feature>
<evidence type="ECO:0000313" key="13">
    <source>
        <dbReference type="EMBL" id="EEO28028.1"/>
    </source>
</evidence>
<dbReference type="PANTHER" id="PTHR34501:SF9">
    <property type="entry name" value="MAJOR OUTER MEMBRANE PROTEIN P.IA"/>
    <property type="match status" value="1"/>
</dbReference>